<sequence>MTIRKNFLLNEEIVEHLKKLAQESNLTQTQVIKNLIEEEYQKIAIVEKLEALKSFTGSGTGLFDKETVQSIKANKDV</sequence>
<proteinExistence type="predicted"/>
<name>A0A6S6S574_9BACT</name>
<protein>
    <recommendedName>
        <fullName evidence="2">Ribbon-helix-helix protein CopG domain-containing protein</fullName>
    </recommendedName>
</protein>
<organism evidence="1">
    <name type="scientific">uncultured Sulfurovum sp</name>
    <dbReference type="NCBI Taxonomy" id="269237"/>
    <lineage>
        <taxon>Bacteria</taxon>
        <taxon>Pseudomonadati</taxon>
        <taxon>Campylobacterota</taxon>
        <taxon>Epsilonproteobacteria</taxon>
        <taxon>Campylobacterales</taxon>
        <taxon>Sulfurovaceae</taxon>
        <taxon>Sulfurovum</taxon>
        <taxon>environmental samples</taxon>
    </lineage>
</organism>
<dbReference type="EMBL" id="CACVAX010000007">
    <property type="protein sequence ID" value="CAA6803491.1"/>
    <property type="molecule type" value="Genomic_DNA"/>
</dbReference>
<accession>A0A6S6S574</accession>
<evidence type="ECO:0008006" key="2">
    <source>
        <dbReference type="Google" id="ProtNLM"/>
    </source>
</evidence>
<gene>
    <name evidence="1" type="ORF">HELGO_WM28623</name>
</gene>
<dbReference type="AlphaFoldDB" id="A0A6S6S574"/>
<reference evidence="1" key="1">
    <citation type="submission" date="2020-01" db="EMBL/GenBank/DDBJ databases">
        <authorList>
            <person name="Meier V. D."/>
            <person name="Meier V D."/>
        </authorList>
    </citation>
    <scope>NUCLEOTIDE SEQUENCE</scope>
    <source>
        <strain evidence="1">HLG_WM_MAG_04</strain>
    </source>
</reference>
<evidence type="ECO:0000313" key="1">
    <source>
        <dbReference type="EMBL" id="CAA6803491.1"/>
    </source>
</evidence>